<name>E3H7C9_ILYPC</name>
<dbReference type="Gene3D" id="3.40.50.300">
    <property type="entry name" value="P-loop containing nucleotide triphosphate hydrolases"/>
    <property type="match status" value="1"/>
</dbReference>
<accession>E3H7C9</accession>
<dbReference type="Proteomes" id="UP000006875">
    <property type="component" value="Chromosome"/>
</dbReference>
<feature type="compositionally biased region" description="Basic residues" evidence="1">
    <location>
        <begin position="590"/>
        <end position="603"/>
    </location>
</feature>
<dbReference type="OrthoDB" id="5181253at2"/>
<dbReference type="InterPro" id="IPR046453">
    <property type="entry name" value="GpA_ATPase"/>
</dbReference>
<reference evidence="4 5" key="1">
    <citation type="journal article" date="2010" name="Stand. Genomic Sci.">
        <title>Complete genome sequence of Ilyobacter polytropus type strain (CuHbu1).</title>
        <authorList>
            <person name="Sikorski J."/>
            <person name="Chertkov O."/>
            <person name="Lapidus A."/>
            <person name="Nolan M."/>
            <person name="Lucas S."/>
            <person name="Del Rio T.G."/>
            <person name="Tice H."/>
            <person name="Cheng J.F."/>
            <person name="Tapia R."/>
            <person name="Han C."/>
            <person name="Goodwin L."/>
            <person name="Pitluck S."/>
            <person name="Liolios K."/>
            <person name="Ivanova N."/>
            <person name="Mavromatis K."/>
            <person name="Mikhailova N."/>
            <person name="Pati A."/>
            <person name="Chen A."/>
            <person name="Palaniappan K."/>
            <person name="Land M."/>
            <person name="Hauser L."/>
            <person name="Chang Y.J."/>
            <person name="Jeffries C.D."/>
            <person name="Brambilla E."/>
            <person name="Yasawong M."/>
            <person name="Rohde M."/>
            <person name="Pukall R."/>
            <person name="Spring S."/>
            <person name="Goker M."/>
            <person name="Woyke T."/>
            <person name="Bristow J."/>
            <person name="Eisen J.A."/>
            <person name="Markowitz V."/>
            <person name="Hugenholtz P."/>
            <person name="Kyrpides N.C."/>
            <person name="Klenk H.P."/>
        </authorList>
    </citation>
    <scope>NUCLEOTIDE SEQUENCE [LARGE SCALE GENOMIC DNA]</scope>
    <source>
        <strain evidence="5">ATCC 51220 / DSM 2926 / LMG 16218 / CuHBu1</strain>
    </source>
</reference>
<gene>
    <name evidence="4" type="ordered locus">Ilyop_1044</name>
</gene>
<dbReference type="GO" id="GO:0016887">
    <property type="term" value="F:ATP hydrolysis activity"/>
    <property type="evidence" value="ECO:0007669"/>
    <property type="project" value="InterPro"/>
</dbReference>
<keyword evidence="5" id="KW-1185">Reference proteome</keyword>
<dbReference type="STRING" id="572544.Ilyop_1044"/>
<dbReference type="Pfam" id="PF05876">
    <property type="entry name" value="GpA_ATPase"/>
    <property type="match status" value="1"/>
</dbReference>
<dbReference type="InterPro" id="IPR008866">
    <property type="entry name" value="Phage_lambda_GpA-like"/>
</dbReference>
<sequence length="603" mass="68884">MQEKTKKLFRNSLKGLAPPLSLSISQWSDSYRYLSSESSAEMGKWNTDRAPYQRKMMECITDPLVFEITVMTSSQVGKTEILLNAIGRYMHLDPCPMMVVQPTVEMAKTFSKDRVAPMVRDTPSLKKLVKDSRSRDSGNTVMQKMFPGGHITFVGANSPSALASRPIRIILADEVDRFPKSAGDEGDPLTLAEKRTTTFWNRKHIRVSTPTIKNISKIEKLYLKSSQEKWCLPCPSCGEYQPLEWDRVKWGEGIDGIVMQCEYCGALHGEREWKSKKQLNGKWIAKEPDNRHKGFHINELASPFKTWEQIKKDFYESKNDTEKLKAWTNTSMGQTWEEETGDVIDYQSLFDKRIPYAAEVPDDVLILTAGVDVQDDRLEIEVVGWGLGEKSYGIAYEKFIGNPAKDKVWDELEEYLKRDFKYIDGEKIKIINTCIDTGGHHTKRTYDFIAPRQNSLRVYGIKGRGGDGIPIINKVRKDKKNMIDLIPLGVNALKDLVYSRLKIESGPGACYFPSNLNRNYDIKYFMGLTAEAKDIKDGKIIWKKIRERNEPLDLRNYATAAFALLRINLERLAEERELNKGQEVGSYKTVKARPKRSISKGVK</sequence>
<dbReference type="Pfam" id="PF20454">
    <property type="entry name" value="GpA_nuclease"/>
    <property type="match status" value="1"/>
</dbReference>
<dbReference type="eggNOG" id="COG5525">
    <property type="taxonomic scope" value="Bacteria"/>
</dbReference>
<dbReference type="InterPro" id="IPR051220">
    <property type="entry name" value="TFA_Chaperone"/>
</dbReference>
<dbReference type="HOGENOM" id="CLU_023850_4_1_0"/>
<dbReference type="GO" id="GO:0004519">
    <property type="term" value="F:endonuclease activity"/>
    <property type="evidence" value="ECO:0007669"/>
    <property type="project" value="InterPro"/>
</dbReference>
<protein>
    <submittedName>
        <fullName evidence="4">Terminase GpA</fullName>
    </submittedName>
</protein>
<dbReference type="InterPro" id="IPR046454">
    <property type="entry name" value="GpA_endonuclease"/>
</dbReference>
<dbReference type="HAMAP" id="MF_04144">
    <property type="entry name" value="TERL_LAMBDA"/>
    <property type="match status" value="1"/>
</dbReference>
<dbReference type="GO" id="GO:0005524">
    <property type="term" value="F:ATP binding"/>
    <property type="evidence" value="ECO:0007669"/>
    <property type="project" value="InterPro"/>
</dbReference>
<proteinExistence type="inferred from homology"/>
<dbReference type="RefSeq" id="WP_013387493.1">
    <property type="nucleotide sequence ID" value="NC_014632.1"/>
</dbReference>
<feature type="region of interest" description="Disordered" evidence="1">
    <location>
        <begin position="584"/>
        <end position="603"/>
    </location>
</feature>
<organism evidence="4 5">
    <name type="scientific">Ilyobacter polytropus (strain ATCC 51220 / DSM 2926 / LMG 16218 / CuHBu1)</name>
    <dbReference type="NCBI Taxonomy" id="572544"/>
    <lineage>
        <taxon>Bacteria</taxon>
        <taxon>Fusobacteriati</taxon>
        <taxon>Fusobacteriota</taxon>
        <taxon>Fusobacteriia</taxon>
        <taxon>Fusobacteriales</taxon>
        <taxon>Fusobacteriaceae</taxon>
        <taxon>Ilyobacter</taxon>
    </lineage>
</organism>
<evidence type="ECO:0000256" key="1">
    <source>
        <dbReference type="SAM" id="MobiDB-lite"/>
    </source>
</evidence>
<dbReference type="PANTHER" id="PTHR34413:SF2">
    <property type="entry name" value="PROPHAGE TAIL FIBER ASSEMBLY PROTEIN HOMOLOG TFAE-RELATED"/>
    <property type="match status" value="1"/>
</dbReference>
<dbReference type="EMBL" id="CP002281">
    <property type="protein sequence ID" value="ADO82825.1"/>
    <property type="molecule type" value="Genomic_DNA"/>
</dbReference>
<evidence type="ECO:0000313" key="4">
    <source>
        <dbReference type="EMBL" id="ADO82825.1"/>
    </source>
</evidence>
<feature type="domain" description="Terminase large subunit GpA endonuclease" evidence="3">
    <location>
        <begin position="292"/>
        <end position="568"/>
    </location>
</feature>
<dbReference type="KEGG" id="ipo:Ilyop_1044"/>
<feature type="domain" description="Phage terminase large subunit GpA ATPase" evidence="2">
    <location>
        <begin position="39"/>
        <end position="283"/>
    </location>
</feature>
<evidence type="ECO:0000259" key="3">
    <source>
        <dbReference type="Pfam" id="PF20454"/>
    </source>
</evidence>
<dbReference type="PANTHER" id="PTHR34413">
    <property type="entry name" value="PROPHAGE TAIL FIBER ASSEMBLY PROTEIN HOMOLOG TFAE-RELATED-RELATED"/>
    <property type="match status" value="1"/>
</dbReference>
<dbReference type="AlphaFoldDB" id="E3H7C9"/>
<dbReference type="InterPro" id="IPR027417">
    <property type="entry name" value="P-loop_NTPase"/>
</dbReference>
<evidence type="ECO:0000313" key="5">
    <source>
        <dbReference type="Proteomes" id="UP000006875"/>
    </source>
</evidence>
<evidence type="ECO:0000259" key="2">
    <source>
        <dbReference type="Pfam" id="PF05876"/>
    </source>
</evidence>